<comment type="caution">
    <text evidence="9">The sequence shown here is derived from an EMBL/GenBank/DDBJ whole genome shotgun (WGS) entry which is preliminary data.</text>
</comment>
<evidence type="ECO:0000259" key="8">
    <source>
        <dbReference type="Pfam" id="PF00892"/>
    </source>
</evidence>
<protein>
    <submittedName>
        <fullName evidence="9">Permease, drug/metabolite transporter family</fullName>
    </submittedName>
</protein>
<feature type="transmembrane region" description="Helical" evidence="7">
    <location>
        <begin position="98"/>
        <end position="117"/>
    </location>
</feature>
<dbReference type="InterPro" id="IPR000620">
    <property type="entry name" value="EamA_dom"/>
</dbReference>
<evidence type="ECO:0000313" key="10">
    <source>
        <dbReference type="Proteomes" id="UP000006160"/>
    </source>
</evidence>
<name>A0A9P2G5P5_CLOBO</name>
<evidence type="ECO:0000256" key="3">
    <source>
        <dbReference type="ARBA" id="ARBA00022475"/>
    </source>
</evidence>
<feature type="transmembrane region" description="Helical" evidence="7">
    <location>
        <begin position="154"/>
        <end position="173"/>
    </location>
</feature>
<comment type="similarity">
    <text evidence="2">Belongs to the EamA transporter family.</text>
</comment>
<dbReference type="RefSeq" id="WP_003377310.1">
    <property type="nucleotide sequence ID" value="NZ_ACSJ01000009.1"/>
</dbReference>
<feature type="transmembrane region" description="Helical" evidence="7">
    <location>
        <begin position="256"/>
        <end position="273"/>
    </location>
</feature>
<dbReference type="Pfam" id="PF00892">
    <property type="entry name" value="EamA"/>
    <property type="match status" value="2"/>
</dbReference>
<keyword evidence="6 7" id="KW-0472">Membrane</keyword>
<dbReference type="PANTHER" id="PTHR32322:SF18">
    <property type="entry name" value="S-ADENOSYLMETHIONINE_S-ADENOSYLHOMOCYSTEINE TRANSPORTER"/>
    <property type="match status" value="1"/>
</dbReference>
<dbReference type="InterPro" id="IPR050638">
    <property type="entry name" value="AA-Vitamin_Transporters"/>
</dbReference>
<evidence type="ECO:0000256" key="4">
    <source>
        <dbReference type="ARBA" id="ARBA00022692"/>
    </source>
</evidence>
<evidence type="ECO:0000256" key="1">
    <source>
        <dbReference type="ARBA" id="ARBA00004651"/>
    </source>
</evidence>
<keyword evidence="5 7" id="KW-1133">Transmembrane helix</keyword>
<comment type="subcellular location">
    <subcellularLocation>
        <location evidence="1">Cell membrane</location>
        <topology evidence="1">Multi-pass membrane protein</topology>
    </subcellularLocation>
</comment>
<accession>A0A9P2G5P5</accession>
<feature type="transmembrane region" description="Helical" evidence="7">
    <location>
        <begin position="222"/>
        <end position="244"/>
    </location>
</feature>
<feature type="transmembrane region" description="Helical" evidence="7">
    <location>
        <begin position="7"/>
        <end position="27"/>
    </location>
</feature>
<feature type="transmembrane region" description="Helical" evidence="7">
    <location>
        <begin position="33"/>
        <end position="57"/>
    </location>
</feature>
<dbReference type="SUPFAM" id="SSF103481">
    <property type="entry name" value="Multidrug resistance efflux transporter EmrE"/>
    <property type="match status" value="2"/>
</dbReference>
<proteinExistence type="inferred from homology"/>
<dbReference type="Proteomes" id="UP000006160">
    <property type="component" value="Unassembled WGS sequence"/>
</dbReference>
<reference evidence="9 10" key="1">
    <citation type="submission" date="2009-10" db="EMBL/GenBank/DDBJ databases">
        <authorList>
            <person name="Shrivastava S."/>
            <person name="Brinkac L.B."/>
            <person name="Brown J.L."/>
            <person name="Bruce D.B."/>
            <person name="Detter C."/>
            <person name="Green L.D."/>
            <person name="Munk C.A."/>
            <person name="Rogers Y.C."/>
            <person name="Tapia R."/>
            <person name="Saunders E.S."/>
            <person name="Sims D.R."/>
            <person name="Smith L.A."/>
            <person name="Smith T.J."/>
            <person name="Sutton G."/>
            <person name="Brettin T."/>
        </authorList>
    </citation>
    <scope>NUCLEOTIDE SEQUENCE [LARGE SCALE GENOMIC DNA]</scope>
    <source>
        <strain evidence="10">D str. 1873</strain>
    </source>
</reference>
<organism evidence="9 10">
    <name type="scientific">Clostridium botulinum D str. 1873</name>
    <dbReference type="NCBI Taxonomy" id="592027"/>
    <lineage>
        <taxon>Bacteria</taxon>
        <taxon>Bacillati</taxon>
        <taxon>Bacillota</taxon>
        <taxon>Clostridia</taxon>
        <taxon>Eubacteriales</taxon>
        <taxon>Clostridiaceae</taxon>
        <taxon>Clostridium</taxon>
    </lineage>
</organism>
<evidence type="ECO:0000256" key="2">
    <source>
        <dbReference type="ARBA" id="ARBA00007362"/>
    </source>
</evidence>
<feature type="transmembrane region" description="Helical" evidence="7">
    <location>
        <begin position="279"/>
        <end position="299"/>
    </location>
</feature>
<feature type="transmembrane region" description="Helical" evidence="7">
    <location>
        <begin position="185"/>
        <end position="202"/>
    </location>
</feature>
<dbReference type="EMBL" id="ACSJ01000009">
    <property type="protein sequence ID" value="EES90455.1"/>
    <property type="molecule type" value="Genomic_DNA"/>
</dbReference>
<evidence type="ECO:0000256" key="7">
    <source>
        <dbReference type="SAM" id="Phobius"/>
    </source>
</evidence>
<feature type="transmembrane region" description="Helical" evidence="7">
    <location>
        <begin position="69"/>
        <end position="86"/>
    </location>
</feature>
<feature type="domain" description="EamA" evidence="8">
    <location>
        <begin position="154"/>
        <end position="296"/>
    </location>
</feature>
<dbReference type="Gene3D" id="1.10.3730.20">
    <property type="match status" value="1"/>
</dbReference>
<sequence length="315" mass="35130">MNQRNHIFPYFTACCVSLILGLTFIFSKTALNIVTPCTLLSFRFLTAFLTITLLRILKIVKISYKGKPIKYLIILSLLEPVLYFFFESKGLKLCSASQAGIVIALIPIFVAILSSYILKEKKTLLQICSIILSVCGVIYIVLMQSSSSNKGSLLGIFFLFGSVLCGSIFSILSKKLSENFKPIEITYFMSGLAAIIFNFISVVNHIRLHTLNLYFEPLKNNNFIICILYLGILSSVIGFFLVNFTISKIDVSKYSVFENVTSIISILGGVIFLHEELKYYHGIGAIMIVLGVWGTSFFAKKSLSQTSELEISQSS</sequence>
<keyword evidence="3" id="KW-1003">Cell membrane</keyword>
<evidence type="ECO:0000256" key="6">
    <source>
        <dbReference type="ARBA" id="ARBA00023136"/>
    </source>
</evidence>
<feature type="domain" description="EamA" evidence="8">
    <location>
        <begin position="10"/>
        <end position="141"/>
    </location>
</feature>
<dbReference type="GO" id="GO:0005886">
    <property type="term" value="C:plasma membrane"/>
    <property type="evidence" value="ECO:0007669"/>
    <property type="project" value="UniProtKB-SubCell"/>
</dbReference>
<dbReference type="AlphaFoldDB" id="A0A9P2G5P5"/>
<evidence type="ECO:0000256" key="5">
    <source>
        <dbReference type="ARBA" id="ARBA00022989"/>
    </source>
</evidence>
<keyword evidence="4 7" id="KW-0812">Transmembrane</keyword>
<evidence type="ECO:0000313" key="9">
    <source>
        <dbReference type="EMBL" id="EES90455.1"/>
    </source>
</evidence>
<gene>
    <name evidence="9" type="ORF">CLG_B0016</name>
</gene>
<feature type="transmembrane region" description="Helical" evidence="7">
    <location>
        <begin position="124"/>
        <end position="142"/>
    </location>
</feature>
<dbReference type="GeneID" id="66319188"/>
<dbReference type="InterPro" id="IPR037185">
    <property type="entry name" value="EmrE-like"/>
</dbReference>
<dbReference type="PANTHER" id="PTHR32322">
    <property type="entry name" value="INNER MEMBRANE TRANSPORTER"/>
    <property type="match status" value="1"/>
</dbReference>